<proteinExistence type="predicted"/>
<sequence>MNNNKLRTTLLSAAVTVGLVMGGASAAAAHPAAPEKSGSPAAGSVNAATANISTADMEDGLNVLMSIPDAVLMQGDAATQQWLQQNPGVSGSSNGVATMAADFWGCSGSIVLALGGVALPAAKILKIKKLMNELGGVTEAVRTMWGASFSYEKMQAAGGALGALGAELLGIAGIKEKCFN</sequence>
<name>A0ABZ2ZVD2_9MICC</name>
<dbReference type="Proteomes" id="UP001448858">
    <property type="component" value="Chromosome"/>
</dbReference>
<protein>
    <submittedName>
        <fullName evidence="2">Uncharacterized protein</fullName>
    </submittedName>
</protein>
<organism evidence="2 3">
    <name type="scientific">Arthrobacter citreus</name>
    <dbReference type="NCBI Taxonomy" id="1670"/>
    <lineage>
        <taxon>Bacteria</taxon>
        <taxon>Bacillati</taxon>
        <taxon>Actinomycetota</taxon>
        <taxon>Actinomycetes</taxon>
        <taxon>Micrococcales</taxon>
        <taxon>Micrococcaceae</taxon>
        <taxon>Arthrobacter</taxon>
    </lineage>
</organism>
<feature type="signal peptide" evidence="1">
    <location>
        <begin position="1"/>
        <end position="26"/>
    </location>
</feature>
<keyword evidence="1" id="KW-0732">Signal</keyword>
<accession>A0ABZ2ZVD2</accession>
<feature type="chain" id="PRO_5046410216" evidence="1">
    <location>
        <begin position="27"/>
        <end position="180"/>
    </location>
</feature>
<dbReference type="EMBL" id="CP151657">
    <property type="protein sequence ID" value="WZP16121.1"/>
    <property type="molecule type" value="Genomic_DNA"/>
</dbReference>
<evidence type="ECO:0000313" key="2">
    <source>
        <dbReference type="EMBL" id="WZP16121.1"/>
    </source>
</evidence>
<reference evidence="2 3" key="1">
    <citation type="submission" date="2024-04" db="EMBL/GenBank/DDBJ databases">
        <title>Arthrobacter sp. from Plains bison fecal sample.</title>
        <authorList>
            <person name="Ruzzini A."/>
        </authorList>
    </citation>
    <scope>NUCLEOTIDE SEQUENCE [LARGE SCALE GENOMIC DNA]</scope>
    <source>
        <strain evidence="2 3">EINP1</strain>
    </source>
</reference>
<evidence type="ECO:0000313" key="3">
    <source>
        <dbReference type="Proteomes" id="UP001448858"/>
    </source>
</evidence>
<gene>
    <name evidence="2" type="ORF">AAE021_00595</name>
</gene>
<dbReference type="RefSeq" id="WP_342023769.1">
    <property type="nucleotide sequence ID" value="NZ_CP151657.1"/>
</dbReference>
<keyword evidence="3" id="KW-1185">Reference proteome</keyword>
<evidence type="ECO:0000256" key="1">
    <source>
        <dbReference type="SAM" id="SignalP"/>
    </source>
</evidence>